<dbReference type="GO" id="GO:0005829">
    <property type="term" value="C:cytosol"/>
    <property type="evidence" value="ECO:0007669"/>
    <property type="project" value="TreeGrafter"/>
</dbReference>
<sequence>MDIKIDEFDQKIMEILQRNARTTIKEIAGEVGMSSTPVFERIKKLEKHGYIDRYVALLNEAKLGYKMVAFVQISLTLHNLDEVNAFVDRITAFPEVMECYHTTGESDFLVKILVRDMDRFNEFILYKLSEIENLGHVRTQFALSTRKRTTEIGFK</sequence>
<evidence type="ECO:0000259" key="4">
    <source>
        <dbReference type="PROSITE" id="PS50956"/>
    </source>
</evidence>
<organism evidence="5 6">
    <name type="scientific">Membranihabitans marinus</name>
    <dbReference type="NCBI Taxonomy" id="1227546"/>
    <lineage>
        <taxon>Bacteria</taxon>
        <taxon>Pseudomonadati</taxon>
        <taxon>Bacteroidota</taxon>
        <taxon>Saprospiria</taxon>
        <taxon>Saprospirales</taxon>
        <taxon>Saprospiraceae</taxon>
        <taxon>Membranihabitans</taxon>
    </lineage>
</organism>
<dbReference type="SUPFAM" id="SSF46785">
    <property type="entry name" value="Winged helix' DNA-binding domain"/>
    <property type="match status" value="1"/>
</dbReference>
<dbReference type="GO" id="GO:0043200">
    <property type="term" value="P:response to amino acid"/>
    <property type="evidence" value="ECO:0007669"/>
    <property type="project" value="TreeGrafter"/>
</dbReference>
<dbReference type="PANTHER" id="PTHR30154:SF34">
    <property type="entry name" value="TRANSCRIPTIONAL REGULATOR AZLB"/>
    <property type="match status" value="1"/>
</dbReference>
<dbReference type="RefSeq" id="WP_222579466.1">
    <property type="nucleotide sequence ID" value="NZ_JAHVHU010000006.1"/>
</dbReference>
<dbReference type="InterPro" id="IPR011991">
    <property type="entry name" value="ArsR-like_HTH"/>
</dbReference>
<evidence type="ECO:0000256" key="3">
    <source>
        <dbReference type="ARBA" id="ARBA00023163"/>
    </source>
</evidence>
<dbReference type="InterPro" id="IPR019885">
    <property type="entry name" value="Tscrpt_reg_HTH_AsnC-type_CS"/>
</dbReference>
<proteinExistence type="predicted"/>
<reference evidence="5" key="1">
    <citation type="submission" date="2021-06" db="EMBL/GenBank/DDBJ databases">
        <title>44 bacteria genomes isolated from Dapeng, Shenzhen.</title>
        <authorList>
            <person name="Zheng W."/>
            <person name="Yu S."/>
            <person name="Huang Y."/>
        </authorList>
    </citation>
    <scope>NUCLEOTIDE SEQUENCE</scope>
    <source>
        <strain evidence="5">DP5N28-2</strain>
    </source>
</reference>
<dbReference type="Gene3D" id="3.30.70.920">
    <property type="match status" value="1"/>
</dbReference>
<protein>
    <submittedName>
        <fullName evidence="5">Lrp/AsnC family transcriptional regulator</fullName>
    </submittedName>
</protein>
<keyword evidence="3" id="KW-0804">Transcription</keyword>
<dbReference type="EMBL" id="JAHVHU010000006">
    <property type="protein sequence ID" value="MBY5957950.1"/>
    <property type="molecule type" value="Genomic_DNA"/>
</dbReference>
<dbReference type="Pfam" id="PF13412">
    <property type="entry name" value="HTH_24"/>
    <property type="match status" value="1"/>
</dbReference>
<dbReference type="InterPro" id="IPR036390">
    <property type="entry name" value="WH_DNA-bd_sf"/>
</dbReference>
<dbReference type="CDD" id="cd00090">
    <property type="entry name" value="HTH_ARSR"/>
    <property type="match status" value="1"/>
</dbReference>
<dbReference type="InterPro" id="IPR000485">
    <property type="entry name" value="AsnC-type_HTH_dom"/>
</dbReference>
<dbReference type="PROSITE" id="PS50956">
    <property type="entry name" value="HTH_ASNC_2"/>
    <property type="match status" value="1"/>
</dbReference>
<gene>
    <name evidence="5" type="ORF">KUV50_07410</name>
</gene>
<dbReference type="GO" id="GO:0043565">
    <property type="term" value="F:sequence-specific DNA binding"/>
    <property type="evidence" value="ECO:0007669"/>
    <property type="project" value="InterPro"/>
</dbReference>
<feature type="domain" description="HTH asnC-type" evidence="4">
    <location>
        <begin position="5"/>
        <end position="66"/>
    </location>
</feature>
<dbReference type="Proteomes" id="UP000753961">
    <property type="component" value="Unassembled WGS sequence"/>
</dbReference>
<evidence type="ECO:0000313" key="6">
    <source>
        <dbReference type="Proteomes" id="UP000753961"/>
    </source>
</evidence>
<dbReference type="InterPro" id="IPR011008">
    <property type="entry name" value="Dimeric_a/b-barrel"/>
</dbReference>
<comment type="caution">
    <text evidence="5">The sequence shown here is derived from an EMBL/GenBank/DDBJ whole genome shotgun (WGS) entry which is preliminary data.</text>
</comment>
<dbReference type="InterPro" id="IPR019888">
    <property type="entry name" value="Tscrpt_reg_AsnC-like"/>
</dbReference>
<dbReference type="PRINTS" id="PR00033">
    <property type="entry name" value="HTHASNC"/>
</dbReference>
<dbReference type="SMART" id="SM00344">
    <property type="entry name" value="HTH_ASNC"/>
    <property type="match status" value="1"/>
</dbReference>
<dbReference type="Pfam" id="PF01037">
    <property type="entry name" value="AsnC_trans_reg"/>
    <property type="match status" value="1"/>
</dbReference>
<evidence type="ECO:0000256" key="2">
    <source>
        <dbReference type="ARBA" id="ARBA00023125"/>
    </source>
</evidence>
<dbReference type="SUPFAM" id="SSF54909">
    <property type="entry name" value="Dimeric alpha+beta barrel"/>
    <property type="match status" value="1"/>
</dbReference>
<dbReference type="PROSITE" id="PS00519">
    <property type="entry name" value="HTH_ASNC_1"/>
    <property type="match status" value="1"/>
</dbReference>
<keyword evidence="2" id="KW-0238">DNA-binding</keyword>
<dbReference type="InterPro" id="IPR036388">
    <property type="entry name" value="WH-like_DNA-bd_sf"/>
</dbReference>
<dbReference type="AlphaFoldDB" id="A0A953HT61"/>
<dbReference type="Gene3D" id="1.10.10.10">
    <property type="entry name" value="Winged helix-like DNA-binding domain superfamily/Winged helix DNA-binding domain"/>
    <property type="match status" value="1"/>
</dbReference>
<accession>A0A953HT61</accession>
<keyword evidence="1" id="KW-0805">Transcription regulation</keyword>
<dbReference type="PANTHER" id="PTHR30154">
    <property type="entry name" value="LEUCINE-RESPONSIVE REGULATORY PROTEIN"/>
    <property type="match status" value="1"/>
</dbReference>
<evidence type="ECO:0000256" key="1">
    <source>
        <dbReference type="ARBA" id="ARBA00023015"/>
    </source>
</evidence>
<keyword evidence="6" id="KW-1185">Reference proteome</keyword>
<dbReference type="InterPro" id="IPR019887">
    <property type="entry name" value="Tscrpt_reg_AsnC/Lrp_C"/>
</dbReference>
<evidence type="ECO:0000313" key="5">
    <source>
        <dbReference type="EMBL" id="MBY5957950.1"/>
    </source>
</evidence>
<name>A0A953HT61_9BACT</name>
<dbReference type="GO" id="GO:0006355">
    <property type="term" value="P:regulation of DNA-templated transcription"/>
    <property type="evidence" value="ECO:0007669"/>
    <property type="project" value="UniProtKB-ARBA"/>
</dbReference>